<dbReference type="GO" id="GO:0015562">
    <property type="term" value="F:efflux transmembrane transporter activity"/>
    <property type="evidence" value="ECO:0007669"/>
    <property type="project" value="InterPro"/>
</dbReference>
<evidence type="ECO:0000256" key="6">
    <source>
        <dbReference type="ARBA" id="ARBA00023136"/>
    </source>
</evidence>
<keyword evidence="5" id="KW-0812">Transmembrane</keyword>
<comment type="similarity">
    <text evidence="2">Belongs to the outer membrane factor (OMF) (TC 1.B.17) family.</text>
</comment>
<keyword evidence="3" id="KW-0813">Transport</keyword>
<accession>A0A291QSL2</accession>
<keyword evidence="8" id="KW-0732">Signal</keyword>
<proteinExistence type="inferred from homology"/>
<sequence>MKLIRLCLILVLLGWNTIANAQEQVISQESKVLSLEQAIDLALKNNYDIRLAQNVAEVSANDWAYANLALAPRLNGTASRRWTNSASHQEFANGNKNDVSGIKNNTSSASVDLEWTLFDGLKMFATRQKVAAIRDLGEYQVKDQVVNTVANVIAGYYNIVQQKQQLKAITEQMSISEERVKLSDAKFQTGLGPKTDLLQAKVDLNAQKAARLRQLTLIAQSKSSLNQLLVVNQSNTFYDVTDTIPVNLQIDYATIRNNVLKANTALKVGEQNINIANLTVKERKGEFLPTINFNSSYTYNLNKSNQAVNQFSSIYNRNNGFNYGFTASIPIFNGLNAHRQYKAAKLDVEYQELAQENQKTQVLLLVDNAFKDYQYYKDAIELEEENILLAKENVMVALERFRQGVSTTIELKEAQQSLEDGYNRLITARYNTKLAETELLRLTNSLMNP</sequence>
<comment type="subcellular location">
    <subcellularLocation>
        <location evidence="1">Cell outer membrane</location>
    </subcellularLocation>
</comment>
<dbReference type="GO" id="GO:0015288">
    <property type="term" value="F:porin activity"/>
    <property type="evidence" value="ECO:0007669"/>
    <property type="project" value="TreeGrafter"/>
</dbReference>
<dbReference type="SUPFAM" id="SSF56954">
    <property type="entry name" value="Outer membrane efflux proteins (OEP)"/>
    <property type="match status" value="1"/>
</dbReference>
<organism evidence="9 10">
    <name type="scientific">Chitinophaga caeni</name>
    <dbReference type="NCBI Taxonomy" id="2029983"/>
    <lineage>
        <taxon>Bacteria</taxon>
        <taxon>Pseudomonadati</taxon>
        <taxon>Bacteroidota</taxon>
        <taxon>Chitinophagia</taxon>
        <taxon>Chitinophagales</taxon>
        <taxon>Chitinophagaceae</taxon>
        <taxon>Chitinophaga</taxon>
    </lineage>
</organism>
<dbReference type="AlphaFoldDB" id="A0A291QSL2"/>
<dbReference type="GO" id="GO:1990281">
    <property type="term" value="C:efflux pump complex"/>
    <property type="evidence" value="ECO:0007669"/>
    <property type="project" value="TreeGrafter"/>
</dbReference>
<evidence type="ECO:0000256" key="7">
    <source>
        <dbReference type="ARBA" id="ARBA00023237"/>
    </source>
</evidence>
<dbReference type="PANTHER" id="PTHR30026">
    <property type="entry name" value="OUTER MEMBRANE PROTEIN TOLC"/>
    <property type="match status" value="1"/>
</dbReference>
<dbReference type="Pfam" id="PF02321">
    <property type="entry name" value="OEP"/>
    <property type="match status" value="2"/>
</dbReference>
<evidence type="ECO:0000256" key="1">
    <source>
        <dbReference type="ARBA" id="ARBA00004442"/>
    </source>
</evidence>
<feature type="signal peptide" evidence="8">
    <location>
        <begin position="1"/>
        <end position="21"/>
    </location>
</feature>
<dbReference type="KEGG" id="cbae:COR50_06980"/>
<keyword evidence="10" id="KW-1185">Reference proteome</keyword>
<keyword evidence="4" id="KW-1134">Transmembrane beta strand</keyword>
<name>A0A291QSL2_9BACT</name>
<dbReference type="InterPro" id="IPR003423">
    <property type="entry name" value="OMP_efflux"/>
</dbReference>
<feature type="chain" id="PRO_5012742122" evidence="8">
    <location>
        <begin position="22"/>
        <end position="449"/>
    </location>
</feature>
<keyword evidence="6" id="KW-0472">Membrane</keyword>
<evidence type="ECO:0000313" key="10">
    <source>
        <dbReference type="Proteomes" id="UP000220133"/>
    </source>
</evidence>
<dbReference type="Proteomes" id="UP000220133">
    <property type="component" value="Chromosome"/>
</dbReference>
<keyword evidence="7" id="KW-0998">Cell outer membrane</keyword>
<dbReference type="EMBL" id="CP023777">
    <property type="protein sequence ID" value="ATL46946.1"/>
    <property type="molecule type" value="Genomic_DNA"/>
</dbReference>
<evidence type="ECO:0000256" key="8">
    <source>
        <dbReference type="SAM" id="SignalP"/>
    </source>
</evidence>
<dbReference type="PANTHER" id="PTHR30026:SF20">
    <property type="entry name" value="OUTER MEMBRANE PROTEIN TOLC"/>
    <property type="match status" value="1"/>
</dbReference>
<evidence type="ECO:0000256" key="4">
    <source>
        <dbReference type="ARBA" id="ARBA00022452"/>
    </source>
</evidence>
<gene>
    <name evidence="9" type="ORF">COR50_06980</name>
</gene>
<protein>
    <submittedName>
        <fullName evidence="9">Transporter</fullName>
    </submittedName>
</protein>
<dbReference type="InterPro" id="IPR051906">
    <property type="entry name" value="TolC-like"/>
</dbReference>
<reference evidence="9 10" key="1">
    <citation type="submission" date="2017-10" db="EMBL/GenBank/DDBJ databases">
        <title>Paenichitinophaga pekingensis gen. nov., sp. nov., isolated from activated sludge.</title>
        <authorList>
            <person name="Jin D."/>
            <person name="Kong X."/>
            <person name="Deng Y."/>
            <person name="Bai Z."/>
        </authorList>
    </citation>
    <scope>NUCLEOTIDE SEQUENCE [LARGE SCALE GENOMIC DNA]</scope>
    <source>
        <strain evidence="9 10">13</strain>
    </source>
</reference>
<dbReference type="OrthoDB" id="9771205at2"/>
<evidence type="ECO:0000256" key="3">
    <source>
        <dbReference type="ARBA" id="ARBA00022448"/>
    </source>
</evidence>
<evidence type="ECO:0000313" key="9">
    <source>
        <dbReference type="EMBL" id="ATL46946.1"/>
    </source>
</evidence>
<dbReference type="RefSeq" id="WP_098193332.1">
    <property type="nucleotide sequence ID" value="NZ_CP023777.1"/>
</dbReference>
<dbReference type="Gene3D" id="1.20.1600.10">
    <property type="entry name" value="Outer membrane efflux proteins (OEP)"/>
    <property type="match status" value="1"/>
</dbReference>
<evidence type="ECO:0000256" key="5">
    <source>
        <dbReference type="ARBA" id="ARBA00022692"/>
    </source>
</evidence>
<evidence type="ECO:0000256" key="2">
    <source>
        <dbReference type="ARBA" id="ARBA00007613"/>
    </source>
</evidence>
<dbReference type="GO" id="GO:0009279">
    <property type="term" value="C:cell outer membrane"/>
    <property type="evidence" value="ECO:0007669"/>
    <property type="project" value="UniProtKB-SubCell"/>
</dbReference>